<dbReference type="RefSeq" id="WP_227710851.1">
    <property type="nucleotide sequence ID" value="NZ_JAJEQW010000022.1"/>
</dbReference>
<evidence type="ECO:0000313" key="4">
    <source>
        <dbReference type="Proteomes" id="UP001198893"/>
    </source>
</evidence>
<dbReference type="Gene3D" id="1.10.1660.10">
    <property type="match status" value="1"/>
</dbReference>
<dbReference type="InterPro" id="IPR000551">
    <property type="entry name" value="MerR-type_HTH_dom"/>
</dbReference>
<keyword evidence="1" id="KW-0238">DNA-binding</keyword>
<protein>
    <submittedName>
        <fullName evidence="3">MerR family transcriptional regulator</fullName>
    </submittedName>
</protein>
<evidence type="ECO:0000259" key="2">
    <source>
        <dbReference type="PROSITE" id="PS50937"/>
    </source>
</evidence>
<dbReference type="Gene3D" id="3.20.80.10">
    <property type="entry name" value="Regulatory factor, effector binding domain"/>
    <property type="match status" value="1"/>
</dbReference>
<dbReference type="PROSITE" id="PS50937">
    <property type="entry name" value="HTH_MERR_2"/>
    <property type="match status" value="1"/>
</dbReference>
<dbReference type="Pfam" id="PF13411">
    <property type="entry name" value="MerR_1"/>
    <property type="match status" value="1"/>
</dbReference>
<dbReference type="PANTHER" id="PTHR30204:SF85">
    <property type="entry name" value="MULTIDRUG-EFFLUX TRANSPORTER 2 REGULATOR"/>
    <property type="match status" value="1"/>
</dbReference>
<name>A0AAW4WFA3_9FIRM</name>
<accession>A0AAW4WFA3</accession>
<dbReference type="SUPFAM" id="SSF46955">
    <property type="entry name" value="Putative DNA-binding domain"/>
    <property type="match status" value="1"/>
</dbReference>
<dbReference type="Proteomes" id="UP001198893">
    <property type="component" value="Unassembled WGS sequence"/>
</dbReference>
<dbReference type="AlphaFoldDB" id="A0AAW4WFA3"/>
<dbReference type="PANTHER" id="PTHR30204">
    <property type="entry name" value="REDOX-CYCLING DRUG-SENSING TRANSCRIPTIONAL ACTIVATOR SOXR"/>
    <property type="match status" value="1"/>
</dbReference>
<feature type="domain" description="HTH merR-type" evidence="2">
    <location>
        <begin position="6"/>
        <end position="75"/>
    </location>
</feature>
<dbReference type="CDD" id="cd04782">
    <property type="entry name" value="HTH_BltR"/>
    <property type="match status" value="1"/>
</dbReference>
<dbReference type="InterPro" id="IPR029442">
    <property type="entry name" value="GyrI-like"/>
</dbReference>
<dbReference type="SMART" id="SM00422">
    <property type="entry name" value="HTH_MERR"/>
    <property type="match status" value="1"/>
</dbReference>
<comment type="caution">
    <text evidence="3">The sequence shown here is derived from an EMBL/GenBank/DDBJ whole genome shotgun (WGS) entry which is preliminary data.</text>
</comment>
<reference evidence="3" key="1">
    <citation type="submission" date="2021-10" db="EMBL/GenBank/DDBJ databases">
        <title>Anaerobic single-cell dispensing facilitates the cultivation of human gut bacteria.</title>
        <authorList>
            <person name="Afrizal A."/>
        </authorList>
    </citation>
    <scope>NUCLEOTIDE SEQUENCE</scope>
    <source>
        <strain evidence="3">CLA-AA-H204</strain>
    </source>
</reference>
<proteinExistence type="predicted"/>
<evidence type="ECO:0000313" key="3">
    <source>
        <dbReference type="EMBL" id="MCC2243455.1"/>
    </source>
</evidence>
<dbReference type="Pfam" id="PF06445">
    <property type="entry name" value="GyrI-like"/>
    <property type="match status" value="1"/>
</dbReference>
<dbReference type="SUPFAM" id="SSF55136">
    <property type="entry name" value="Probable bacterial effector-binding domain"/>
    <property type="match status" value="1"/>
</dbReference>
<dbReference type="InterPro" id="IPR047057">
    <property type="entry name" value="MerR_fam"/>
</dbReference>
<dbReference type="InterPro" id="IPR009061">
    <property type="entry name" value="DNA-bd_dom_put_sf"/>
</dbReference>
<dbReference type="InterPro" id="IPR011256">
    <property type="entry name" value="Reg_factor_effector_dom_sf"/>
</dbReference>
<dbReference type="GO" id="GO:0003700">
    <property type="term" value="F:DNA-binding transcription factor activity"/>
    <property type="evidence" value="ECO:0007669"/>
    <property type="project" value="InterPro"/>
</dbReference>
<sequence>MSRNEYLTTGEVARMMGTTKNTLFHYDQLGIFSPEARGDNDYRYYTVRQMDVLDAIITLRELGMPLPEIKEYMEHRSPENYATLLTKENAVIEQQIRALKEKQKWIQRQQKRIKTSLTINPDIIEEVSLPGFYIAAHPISSSDDKTISVKVSELLNSYYESKETTGFTVLYIQMERDLARGAHNLYHEVCLAMQTPPKKMPYRILPASKCLAAYHLGDWDDISLAYDRLRSYMKQHQIASSDGRFYEEELINATMTDKRSEYLTRIIVRI</sequence>
<organism evidence="3 4">
    <name type="scientific">Roseburia amylophila</name>
    <dbReference type="NCBI Taxonomy" id="2981794"/>
    <lineage>
        <taxon>Bacteria</taxon>
        <taxon>Bacillati</taxon>
        <taxon>Bacillota</taxon>
        <taxon>Clostridia</taxon>
        <taxon>Lachnospirales</taxon>
        <taxon>Lachnospiraceae</taxon>
        <taxon>Roseburia</taxon>
    </lineage>
</organism>
<evidence type="ECO:0000256" key="1">
    <source>
        <dbReference type="ARBA" id="ARBA00023125"/>
    </source>
</evidence>
<gene>
    <name evidence="3" type="ORF">LKD47_14325</name>
</gene>
<dbReference type="EMBL" id="JAJEQW010000022">
    <property type="protein sequence ID" value="MCC2243455.1"/>
    <property type="molecule type" value="Genomic_DNA"/>
</dbReference>
<dbReference type="GO" id="GO:0003677">
    <property type="term" value="F:DNA binding"/>
    <property type="evidence" value="ECO:0007669"/>
    <property type="project" value="UniProtKB-KW"/>
</dbReference>